<evidence type="ECO:0008006" key="4">
    <source>
        <dbReference type="Google" id="ProtNLM"/>
    </source>
</evidence>
<dbReference type="RefSeq" id="WP_101334657.1">
    <property type="nucleotide sequence ID" value="NZ_PJNI01000009.1"/>
</dbReference>
<keyword evidence="3" id="KW-1185">Reference proteome</keyword>
<feature type="signal peptide" evidence="1">
    <location>
        <begin position="1"/>
        <end position="22"/>
    </location>
</feature>
<dbReference type="EMBL" id="PJNI01000009">
    <property type="protein sequence ID" value="PKR80487.1"/>
    <property type="molecule type" value="Genomic_DNA"/>
</dbReference>
<name>A0A2I0R1N9_9FLAO</name>
<dbReference type="Proteomes" id="UP000236654">
    <property type="component" value="Unassembled WGS sequence"/>
</dbReference>
<organism evidence="2 3">
    <name type="scientific">Brumimicrobium salinarum</name>
    <dbReference type="NCBI Taxonomy" id="2058658"/>
    <lineage>
        <taxon>Bacteria</taxon>
        <taxon>Pseudomonadati</taxon>
        <taxon>Bacteroidota</taxon>
        <taxon>Flavobacteriia</taxon>
        <taxon>Flavobacteriales</taxon>
        <taxon>Crocinitomicaceae</taxon>
        <taxon>Brumimicrobium</taxon>
    </lineage>
</organism>
<dbReference type="PROSITE" id="PS51257">
    <property type="entry name" value="PROKAR_LIPOPROTEIN"/>
    <property type="match status" value="1"/>
</dbReference>
<gene>
    <name evidence="2" type="ORF">CW751_08915</name>
</gene>
<dbReference type="AlphaFoldDB" id="A0A2I0R1N9"/>
<comment type="caution">
    <text evidence="2">The sequence shown here is derived from an EMBL/GenBank/DDBJ whole genome shotgun (WGS) entry which is preliminary data.</text>
</comment>
<proteinExistence type="predicted"/>
<evidence type="ECO:0000256" key="1">
    <source>
        <dbReference type="SAM" id="SignalP"/>
    </source>
</evidence>
<evidence type="ECO:0000313" key="2">
    <source>
        <dbReference type="EMBL" id="PKR80487.1"/>
    </source>
</evidence>
<protein>
    <recommendedName>
        <fullName evidence="4">DUF4836 domain-containing protein</fullName>
    </recommendedName>
</protein>
<accession>A0A2I0R1N9</accession>
<evidence type="ECO:0000313" key="3">
    <source>
        <dbReference type="Proteomes" id="UP000236654"/>
    </source>
</evidence>
<sequence length="506" mass="56504">MRDYRKLMFISTLFMLVFLASCKSEVDSDLNKGVTKFVSQTDSIVGYGYIDFKAIKDKSALTEIPDFGALIQEQLSTIEQGLKFEDMIHYALQGPLDRNGVPKNAYVFMSVANKDSLAAMFDDMGFFFEEENDLMTYEEGDFAIGFNDKTMVLAYGGLKGKGAELIADIHQTMIGDGEINDRVESILNTPTDILIASNLEQMYGTSNTSLANLSADKQDEIQSLVKNSHVAFSLGFEEGQLISKFDISNVNEEMKSTFFFQEEADAKINKNLGPGEPSVHMNLSVDLKKMEELMLTFSPKPELSVFQMFGKQGQMMESLVGEHLTDAINGNIGLMVGKEAVPDNINMQNVPKMHMYIGLGNKTENMMDLLETYAEEGTVKDLGDGYYRQDQAMMLVQENAVILHSNDTLKENFKVEGLTKTSNMKEIGNPPFSFYVDLKHFAENDLPVSGGRYDLILGLADHLSLTGNNEEFVLKIVMKNKDVNVLKQITNAFQEDLINQMGNVSF</sequence>
<keyword evidence="1" id="KW-0732">Signal</keyword>
<reference evidence="2 3" key="1">
    <citation type="submission" date="2017-12" db="EMBL/GenBank/DDBJ databases">
        <title>The draft genome sequence of Brumimicrobium saltpan LHR20.</title>
        <authorList>
            <person name="Do Z.-J."/>
            <person name="Luo H.-R."/>
        </authorList>
    </citation>
    <scope>NUCLEOTIDE SEQUENCE [LARGE SCALE GENOMIC DNA]</scope>
    <source>
        <strain evidence="2 3">LHR20</strain>
    </source>
</reference>
<dbReference type="OrthoDB" id="1466014at2"/>
<feature type="chain" id="PRO_5014194681" description="DUF4836 domain-containing protein" evidence="1">
    <location>
        <begin position="23"/>
        <end position="506"/>
    </location>
</feature>